<organism evidence="3 4">
    <name type="scientific">Stephanodiscus triporus</name>
    <dbReference type="NCBI Taxonomy" id="2934178"/>
    <lineage>
        <taxon>Eukaryota</taxon>
        <taxon>Sar</taxon>
        <taxon>Stramenopiles</taxon>
        <taxon>Ochrophyta</taxon>
        <taxon>Bacillariophyta</taxon>
        <taxon>Coscinodiscophyceae</taxon>
        <taxon>Thalassiosirophycidae</taxon>
        <taxon>Stephanodiscales</taxon>
        <taxon>Stephanodiscaceae</taxon>
        <taxon>Stephanodiscus</taxon>
    </lineage>
</organism>
<evidence type="ECO:0000313" key="4">
    <source>
        <dbReference type="Proteomes" id="UP001530315"/>
    </source>
</evidence>
<dbReference type="EMBL" id="JALLAZ020001282">
    <property type="protein sequence ID" value="KAL3777523.1"/>
    <property type="molecule type" value="Genomic_DNA"/>
</dbReference>
<accession>A0ABD3NNP9</accession>
<dbReference type="InterPro" id="IPR057486">
    <property type="entry name" value="DPC2"/>
</dbReference>
<evidence type="ECO:0000313" key="3">
    <source>
        <dbReference type="EMBL" id="KAL3777523.1"/>
    </source>
</evidence>
<sequence length="567" mass="60031">IVSLRAEVGDSSLAETAGVPAPAPSITTTPRRRIADFGVASEQAEPINGEAAAQDTGSTGEDSIPSRLTGFSIEGRSRPVRAGTDQNENEAVGAPNTASLSDTAKSPITAAAKASSGDEQNAKALENEQTAQEVEASTGKSVVEQPNADASAMKEQSSTSLDDAVSKPSSALIQTQQSPSTINLPSNALDVEAFGLIPLIVIGISLSLALGIYLKQVNDDSDNGYGKRNARENEPGFLEESKNLLQRVKDSGAAGAISYALWEAAFWGVSIPVCLASFREVTGHWPDLTSSEDVKKVGLEAFTFVNFARLAVPIRVGLALSTIPWVEQNVLSRFNRIQGDGDVEKNMDDSLAMSSKEDQLNQMETEESRVLSTASKRMTAGIDPTLLQKKQTDTNRNAGSFGEYCEPGQVNEDCTESIRGYLDSLASTGAVATAGEVRAIVGYLDSLSSNVTPNKSTGAAFSNYLDALSTGYVPAPSSAKAVASYLDALSDFPTTSIPAISQEEGGSVGSRITEVEERLNRLESSVTGLPDDIASRLVEWQISQEKKLADDTERIIKLLVEGKLLEK</sequence>
<feature type="domain" description="Diatom pyrenoid component 2" evidence="2">
    <location>
        <begin position="403"/>
        <end position="491"/>
    </location>
</feature>
<name>A0ABD3NNP9_9STRA</name>
<keyword evidence="4" id="KW-1185">Reference proteome</keyword>
<dbReference type="Pfam" id="PF25195">
    <property type="entry name" value="DPC2"/>
    <property type="match status" value="1"/>
</dbReference>
<dbReference type="AlphaFoldDB" id="A0ABD3NNP9"/>
<feature type="region of interest" description="Disordered" evidence="1">
    <location>
        <begin position="1"/>
        <end position="178"/>
    </location>
</feature>
<evidence type="ECO:0000256" key="1">
    <source>
        <dbReference type="SAM" id="MobiDB-lite"/>
    </source>
</evidence>
<proteinExistence type="predicted"/>
<reference evidence="3 4" key="1">
    <citation type="submission" date="2024-10" db="EMBL/GenBank/DDBJ databases">
        <title>Updated reference genomes for cyclostephanoid diatoms.</title>
        <authorList>
            <person name="Roberts W.R."/>
            <person name="Alverson A.J."/>
        </authorList>
    </citation>
    <scope>NUCLEOTIDE SEQUENCE [LARGE SCALE GENOMIC DNA]</scope>
    <source>
        <strain evidence="3 4">AJA276-08</strain>
    </source>
</reference>
<feature type="compositionally biased region" description="Polar residues" evidence="1">
    <location>
        <begin position="154"/>
        <end position="178"/>
    </location>
</feature>
<evidence type="ECO:0000259" key="2">
    <source>
        <dbReference type="Pfam" id="PF25195"/>
    </source>
</evidence>
<comment type="caution">
    <text evidence="3">The sequence shown here is derived from an EMBL/GenBank/DDBJ whole genome shotgun (WGS) entry which is preliminary data.</text>
</comment>
<feature type="non-terminal residue" evidence="3">
    <location>
        <position position="1"/>
    </location>
</feature>
<dbReference type="Proteomes" id="UP001530315">
    <property type="component" value="Unassembled WGS sequence"/>
</dbReference>
<gene>
    <name evidence="3" type="ORF">ACHAW5_001338</name>
</gene>
<protein>
    <recommendedName>
        <fullName evidence="2">Diatom pyrenoid component 2 domain-containing protein</fullName>
    </recommendedName>
</protein>
<feature type="compositionally biased region" description="Polar residues" evidence="1">
    <location>
        <begin position="96"/>
        <end position="106"/>
    </location>
</feature>